<comment type="caution">
    <text evidence="2">The sequence shown here is derived from an EMBL/GenBank/DDBJ whole genome shotgun (WGS) entry which is preliminary data.</text>
</comment>
<dbReference type="PANTHER" id="PTHR34682">
    <property type="entry name" value="AT HOOK MOTIF-CONTAINING PROTEIN"/>
    <property type="match status" value="1"/>
</dbReference>
<evidence type="ECO:0000256" key="1">
    <source>
        <dbReference type="SAM" id="MobiDB-lite"/>
    </source>
</evidence>
<proteinExistence type="predicted"/>
<protein>
    <submittedName>
        <fullName evidence="2">Uncharacterized protein</fullName>
    </submittedName>
</protein>
<dbReference type="AlphaFoldDB" id="A0ABD1XX70"/>
<keyword evidence="3" id="KW-1185">Reference proteome</keyword>
<evidence type="ECO:0000313" key="2">
    <source>
        <dbReference type="EMBL" id="KAL2612491.1"/>
    </source>
</evidence>
<sequence length="247" mass="24898">MVDGGPEVVPPVKRKRGRPRKADVLAAQAAAAAAAGDGGNGVVSPVTSLGVPSAGKPDAKPRKPRRKKTEMPSGAPGVDANLVGKSVTGVLDGSFDAGYLVTVRVGDSDTYLRGVVFGPGLTVPVIKENDLFPQVKHVKREENIPFPPTPTSVLVAAPVPLALEAPAVAARAPTPTVPAPSNAAQVTSTTPVVANAVSQQTTSTTEDAKPQIVSQVTPAVVNVSPQAYPPAVETSAPAAPTPVLTGA</sequence>
<name>A0ABD1XX70_9MARC</name>
<dbReference type="InterPro" id="IPR017956">
    <property type="entry name" value="AT_hook_DNA-bd_motif"/>
</dbReference>
<feature type="region of interest" description="Disordered" evidence="1">
    <location>
        <begin position="1"/>
        <end position="80"/>
    </location>
</feature>
<feature type="compositionally biased region" description="Low complexity" evidence="1">
    <location>
        <begin position="26"/>
        <end position="35"/>
    </location>
</feature>
<dbReference type="PANTHER" id="PTHR34682:SF1">
    <property type="entry name" value="PROTEIN METABOLIC NETWORK MODULATOR 1"/>
    <property type="match status" value="1"/>
</dbReference>
<dbReference type="Pfam" id="PF02178">
    <property type="entry name" value="AT_hook"/>
    <property type="match status" value="1"/>
</dbReference>
<dbReference type="InterPro" id="IPR045881">
    <property type="entry name" value="MNM1-like"/>
</dbReference>
<dbReference type="EMBL" id="JBHFFA010000007">
    <property type="protein sequence ID" value="KAL2612491.1"/>
    <property type="molecule type" value="Genomic_DNA"/>
</dbReference>
<organism evidence="2 3">
    <name type="scientific">Riccia fluitans</name>
    <dbReference type="NCBI Taxonomy" id="41844"/>
    <lineage>
        <taxon>Eukaryota</taxon>
        <taxon>Viridiplantae</taxon>
        <taxon>Streptophyta</taxon>
        <taxon>Embryophyta</taxon>
        <taxon>Marchantiophyta</taxon>
        <taxon>Marchantiopsida</taxon>
        <taxon>Marchantiidae</taxon>
        <taxon>Marchantiales</taxon>
        <taxon>Ricciaceae</taxon>
        <taxon>Riccia</taxon>
    </lineage>
</organism>
<gene>
    <name evidence="2" type="ORF">R1flu_024183</name>
</gene>
<feature type="compositionally biased region" description="Low complexity" evidence="1">
    <location>
        <begin position="1"/>
        <end position="11"/>
    </location>
</feature>
<evidence type="ECO:0000313" key="3">
    <source>
        <dbReference type="Proteomes" id="UP001605036"/>
    </source>
</evidence>
<reference evidence="2 3" key="1">
    <citation type="submission" date="2024-09" db="EMBL/GenBank/DDBJ databases">
        <title>Chromosome-scale assembly of Riccia fluitans.</title>
        <authorList>
            <person name="Paukszto L."/>
            <person name="Sawicki J."/>
            <person name="Karawczyk K."/>
            <person name="Piernik-Szablinska J."/>
            <person name="Szczecinska M."/>
            <person name="Mazdziarz M."/>
        </authorList>
    </citation>
    <scope>NUCLEOTIDE SEQUENCE [LARGE SCALE GENOMIC DNA]</scope>
    <source>
        <strain evidence="2">Rf_01</strain>
        <tissue evidence="2">Aerial parts of the thallus</tissue>
    </source>
</reference>
<dbReference type="Proteomes" id="UP001605036">
    <property type="component" value="Unassembled WGS sequence"/>
</dbReference>
<accession>A0ABD1XX70</accession>